<dbReference type="Pfam" id="PF00264">
    <property type="entry name" value="Tyrosinase"/>
    <property type="match status" value="1"/>
</dbReference>
<sequence length="335" mass="37439">MRFLSTVVVSFSLVASSLAEVEGTCTEINQRKSWSALTDSEKSEYIQAELCLMSHPPITGLVENATNVFDEFANAHIDQGNNIHYVGHFLPWHRYYVRAHEIALQQLCNYTRAHPYWDELTDFMTGDVSQASVFDATTGFGGNGTAESSCVADGPFVNITLHMSNHHQRGDSFCLSRGLDESSLALINKTNIEMCFGYENYTDAWSCYNSNGPHGAGHGATGGLMKDPIDSCNDPMFFLHHAYLDKLWWEWQLADYPKRLYDMGGNNTAPDSILAVADLSQPGSDILDYNSDPGSTTTLNHTLWINWIVPNYQGLIATEWRIQIMVIIGVIYIQN</sequence>
<evidence type="ECO:0000256" key="1">
    <source>
        <dbReference type="ARBA" id="ARBA00022723"/>
    </source>
</evidence>
<evidence type="ECO:0000259" key="5">
    <source>
        <dbReference type="PROSITE" id="PS00498"/>
    </source>
</evidence>
<feature type="domain" description="Tyrosinase copper-binding" evidence="5">
    <location>
        <begin position="234"/>
        <end position="245"/>
    </location>
</feature>
<dbReference type="SUPFAM" id="SSF48056">
    <property type="entry name" value="Di-copper centre-containing domain"/>
    <property type="match status" value="1"/>
</dbReference>
<dbReference type="KEGG" id="pfy:PFICI_02433"/>
<keyword evidence="1" id="KW-0479">Metal-binding</keyword>
<dbReference type="GO" id="GO:0016491">
    <property type="term" value="F:oxidoreductase activity"/>
    <property type="evidence" value="ECO:0007669"/>
    <property type="project" value="InterPro"/>
</dbReference>
<dbReference type="PANTHER" id="PTHR11474">
    <property type="entry name" value="TYROSINASE FAMILY MEMBER"/>
    <property type="match status" value="1"/>
</dbReference>
<dbReference type="STRING" id="1229662.W3XE83"/>
<keyword evidence="3" id="KW-0732">Signal</keyword>
<dbReference type="Gene3D" id="1.10.1280.10">
    <property type="entry name" value="Di-copper center containing domain from catechol oxidase"/>
    <property type="match status" value="1"/>
</dbReference>
<keyword evidence="7" id="KW-1185">Reference proteome</keyword>
<evidence type="ECO:0000313" key="6">
    <source>
        <dbReference type="EMBL" id="ETS84408.1"/>
    </source>
</evidence>
<accession>W3XE83</accession>
<name>W3XE83_PESFW</name>
<dbReference type="OrthoDB" id="6132182at2759"/>
<dbReference type="PANTHER" id="PTHR11474:SF126">
    <property type="entry name" value="TYROSINASE-LIKE PROTEIN TYR-1-RELATED"/>
    <property type="match status" value="1"/>
</dbReference>
<dbReference type="PRINTS" id="PR00092">
    <property type="entry name" value="TYROSINASE"/>
</dbReference>
<feature type="signal peptide" evidence="3">
    <location>
        <begin position="1"/>
        <end position="19"/>
    </location>
</feature>
<dbReference type="Proteomes" id="UP000030651">
    <property type="component" value="Unassembled WGS sequence"/>
</dbReference>
<organism evidence="6 7">
    <name type="scientific">Pestalotiopsis fici (strain W106-1 / CGMCC3.15140)</name>
    <dbReference type="NCBI Taxonomy" id="1229662"/>
    <lineage>
        <taxon>Eukaryota</taxon>
        <taxon>Fungi</taxon>
        <taxon>Dikarya</taxon>
        <taxon>Ascomycota</taxon>
        <taxon>Pezizomycotina</taxon>
        <taxon>Sordariomycetes</taxon>
        <taxon>Xylariomycetidae</taxon>
        <taxon>Amphisphaeriales</taxon>
        <taxon>Sporocadaceae</taxon>
        <taxon>Pestalotiopsis</taxon>
    </lineage>
</organism>
<keyword evidence="2" id="KW-0186">Copper</keyword>
<evidence type="ECO:0000313" key="7">
    <source>
        <dbReference type="Proteomes" id="UP000030651"/>
    </source>
</evidence>
<dbReference type="RefSeq" id="XP_007829205.1">
    <property type="nucleotide sequence ID" value="XM_007831014.1"/>
</dbReference>
<protein>
    <recommendedName>
        <fullName evidence="4 5">Tyrosinase copper-binding domain-containing protein</fullName>
    </recommendedName>
</protein>
<dbReference type="InterPro" id="IPR008922">
    <property type="entry name" value="Di-copper_centre_dom_sf"/>
</dbReference>
<evidence type="ECO:0000259" key="4">
    <source>
        <dbReference type="PROSITE" id="PS00497"/>
    </source>
</evidence>
<dbReference type="InterPro" id="IPR002227">
    <property type="entry name" value="Tyrosinase_Cu-bd"/>
</dbReference>
<evidence type="ECO:0000256" key="3">
    <source>
        <dbReference type="SAM" id="SignalP"/>
    </source>
</evidence>
<evidence type="ECO:0000256" key="2">
    <source>
        <dbReference type="ARBA" id="ARBA00023008"/>
    </source>
</evidence>
<feature type="chain" id="PRO_5004834500" description="Tyrosinase copper-binding domain-containing protein" evidence="3">
    <location>
        <begin position="20"/>
        <end position="335"/>
    </location>
</feature>
<dbReference type="OMA" id="ELCLMSH"/>
<gene>
    <name evidence="6" type="ORF">PFICI_02433</name>
</gene>
<dbReference type="HOGENOM" id="CLU_035914_2_0_1"/>
<dbReference type="InterPro" id="IPR050316">
    <property type="entry name" value="Tyrosinase/Hemocyanin"/>
</dbReference>
<proteinExistence type="predicted"/>
<dbReference type="GO" id="GO:0046872">
    <property type="term" value="F:metal ion binding"/>
    <property type="evidence" value="ECO:0007669"/>
    <property type="project" value="UniProtKB-KW"/>
</dbReference>
<dbReference type="GeneID" id="19267446"/>
<dbReference type="PROSITE" id="PS00498">
    <property type="entry name" value="TYROSINASE_2"/>
    <property type="match status" value="1"/>
</dbReference>
<feature type="domain" description="Tyrosinase copper-binding" evidence="4">
    <location>
        <begin position="84"/>
        <end position="101"/>
    </location>
</feature>
<dbReference type="PROSITE" id="PS00497">
    <property type="entry name" value="TYROSINASE_1"/>
    <property type="match status" value="1"/>
</dbReference>
<reference evidence="7" key="1">
    <citation type="journal article" date="2015" name="BMC Genomics">
        <title>Genomic and transcriptomic analysis of the endophytic fungus Pestalotiopsis fici reveals its lifestyle and high potential for synthesis of natural products.</title>
        <authorList>
            <person name="Wang X."/>
            <person name="Zhang X."/>
            <person name="Liu L."/>
            <person name="Xiang M."/>
            <person name="Wang W."/>
            <person name="Sun X."/>
            <person name="Che Y."/>
            <person name="Guo L."/>
            <person name="Liu G."/>
            <person name="Guo L."/>
            <person name="Wang C."/>
            <person name="Yin W.B."/>
            <person name="Stadler M."/>
            <person name="Zhang X."/>
            <person name="Liu X."/>
        </authorList>
    </citation>
    <scope>NUCLEOTIDE SEQUENCE [LARGE SCALE GENOMIC DNA]</scope>
    <source>
        <strain evidence="7">W106-1 / CGMCC3.15140</strain>
    </source>
</reference>
<dbReference type="InParanoid" id="W3XE83"/>
<dbReference type="AlphaFoldDB" id="W3XE83"/>
<dbReference type="EMBL" id="KI912110">
    <property type="protein sequence ID" value="ETS84408.1"/>
    <property type="molecule type" value="Genomic_DNA"/>
</dbReference>